<dbReference type="SMART" id="SM00177">
    <property type="entry name" value="ARF"/>
    <property type="match status" value="1"/>
</dbReference>
<evidence type="ECO:0000256" key="6">
    <source>
        <dbReference type="ARBA" id="ARBA00022824"/>
    </source>
</evidence>
<dbReference type="EMBL" id="GAKP01005926">
    <property type="protein sequence ID" value="JAC53026.1"/>
    <property type="molecule type" value="Transcribed_RNA"/>
</dbReference>
<dbReference type="RefSeq" id="XP_011200156.1">
    <property type="nucleotide sequence ID" value="XM_011201854.3"/>
</dbReference>
<evidence type="ECO:0000256" key="8">
    <source>
        <dbReference type="ARBA" id="ARBA00023134"/>
    </source>
</evidence>
<dbReference type="OMA" id="CWIDERA"/>
<dbReference type="CTD" id="47283"/>
<dbReference type="SUPFAM" id="SSF52540">
    <property type="entry name" value="P-loop containing nucleoside triphosphate hydrolases"/>
    <property type="match status" value="1"/>
</dbReference>
<dbReference type="OrthoDB" id="41266at2759"/>
<comment type="subcellular location">
    <subcellularLocation>
        <location evidence="1">Endoplasmic reticulum membrane</location>
        <topology evidence="1">Single-pass membrane protein</topology>
    </subcellularLocation>
</comment>
<dbReference type="AlphaFoldDB" id="A0A034WBQ9"/>
<evidence type="ECO:0000256" key="9">
    <source>
        <dbReference type="ARBA" id="ARBA00023136"/>
    </source>
</evidence>
<keyword evidence="13" id="KW-1185">Reference proteome</keyword>
<evidence type="ECO:0000256" key="5">
    <source>
        <dbReference type="ARBA" id="ARBA00022741"/>
    </source>
</evidence>
<evidence type="ECO:0000256" key="1">
    <source>
        <dbReference type="ARBA" id="ARBA00004389"/>
    </source>
</evidence>
<evidence type="ECO:0000256" key="7">
    <source>
        <dbReference type="ARBA" id="ARBA00022989"/>
    </source>
</evidence>
<dbReference type="GO" id="GO:0005789">
    <property type="term" value="C:endoplasmic reticulum membrane"/>
    <property type="evidence" value="ECO:0007669"/>
    <property type="project" value="UniProtKB-SubCell"/>
</dbReference>
<proteinExistence type="inferred from homology"/>
<gene>
    <name evidence="12" type="primary">SRPRB</name>
    <name evidence="14" type="synonym">LOC105223945</name>
</gene>
<keyword evidence="8" id="KW-0342">GTP-binding</keyword>
<dbReference type="InterPro" id="IPR019009">
    <property type="entry name" value="SRP_receptor_beta_su"/>
</dbReference>
<reference evidence="14" key="2">
    <citation type="submission" date="2025-04" db="UniProtKB">
        <authorList>
            <consortium name="RefSeq"/>
        </authorList>
    </citation>
    <scope>IDENTIFICATION</scope>
    <source>
        <strain evidence="14">Punador</strain>
    </source>
</reference>
<keyword evidence="5" id="KW-0547">Nucleotide-binding</keyword>
<organism evidence="12">
    <name type="scientific">Bactrocera dorsalis</name>
    <name type="common">Oriental fruit fly</name>
    <name type="synonym">Dacus dorsalis</name>
    <dbReference type="NCBI Taxonomy" id="27457"/>
    <lineage>
        <taxon>Eukaryota</taxon>
        <taxon>Metazoa</taxon>
        <taxon>Ecdysozoa</taxon>
        <taxon>Arthropoda</taxon>
        <taxon>Hexapoda</taxon>
        <taxon>Insecta</taxon>
        <taxon>Pterygota</taxon>
        <taxon>Neoptera</taxon>
        <taxon>Endopterygota</taxon>
        <taxon>Diptera</taxon>
        <taxon>Brachycera</taxon>
        <taxon>Muscomorpha</taxon>
        <taxon>Tephritoidea</taxon>
        <taxon>Tephritidae</taxon>
        <taxon>Bactrocera</taxon>
        <taxon>Bactrocera</taxon>
    </lineage>
</organism>
<protein>
    <recommendedName>
        <fullName evidence="3">Signal recognition particle receptor subunit beta</fullName>
    </recommendedName>
</protein>
<dbReference type="Gene3D" id="3.40.50.300">
    <property type="entry name" value="P-loop containing nucleotide triphosphate hydrolases"/>
    <property type="match status" value="1"/>
</dbReference>
<evidence type="ECO:0000256" key="11">
    <source>
        <dbReference type="SAM" id="Phobius"/>
    </source>
</evidence>
<dbReference type="GeneID" id="105223945"/>
<feature type="transmembrane region" description="Helical" evidence="11">
    <location>
        <begin position="20"/>
        <end position="41"/>
    </location>
</feature>
<evidence type="ECO:0000313" key="13">
    <source>
        <dbReference type="Proteomes" id="UP001652620"/>
    </source>
</evidence>
<comment type="similarity">
    <text evidence="2">Belongs to the SRP receptor beta subunit family.</text>
</comment>
<evidence type="ECO:0000313" key="14">
    <source>
        <dbReference type="RefSeq" id="XP_011200156.1"/>
    </source>
</evidence>
<dbReference type="PANTHER" id="PTHR46693">
    <property type="entry name" value="ADP-RIBOSYLATION FACTOR-LIKE PROTEIN 15"/>
    <property type="match status" value="1"/>
</dbReference>
<keyword evidence="10 12" id="KW-0675">Receptor</keyword>
<dbReference type="KEGG" id="bdr:105223945"/>
<dbReference type="EMBL" id="GAKP01005927">
    <property type="protein sequence ID" value="JAC53025.1"/>
    <property type="molecule type" value="Transcribed_RNA"/>
</dbReference>
<evidence type="ECO:0000256" key="3">
    <source>
        <dbReference type="ARBA" id="ARBA00020256"/>
    </source>
</evidence>
<evidence type="ECO:0000313" key="12">
    <source>
        <dbReference type="EMBL" id="JAC53026.1"/>
    </source>
</evidence>
<evidence type="ECO:0000256" key="10">
    <source>
        <dbReference type="ARBA" id="ARBA00023170"/>
    </source>
</evidence>
<accession>A0A034WBQ9</accession>
<dbReference type="Pfam" id="PF09439">
    <property type="entry name" value="SRPRB"/>
    <property type="match status" value="1"/>
</dbReference>
<dbReference type="CDD" id="cd04105">
    <property type="entry name" value="SR_beta"/>
    <property type="match status" value="1"/>
</dbReference>
<dbReference type="GO" id="GO:0005525">
    <property type="term" value="F:GTP binding"/>
    <property type="evidence" value="ECO:0007669"/>
    <property type="project" value="UniProtKB-KW"/>
</dbReference>
<evidence type="ECO:0000256" key="4">
    <source>
        <dbReference type="ARBA" id="ARBA00022692"/>
    </source>
</evidence>
<keyword evidence="6" id="KW-0256">Endoplasmic reticulum</keyword>
<keyword evidence="9 11" id="KW-0472">Membrane</keyword>
<dbReference type="InterPro" id="IPR027417">
    <property type="entry name" value="P-loop_NTPase"/>
</dbReference>
<keyword evidence="4 11" id="KW-0812">Transmembrane</keyword>
<dbReference type="PANTHER" id="PTHR46693:SF1">
    <property type="entry name" value="ADP-RIBOSYLATION FACTOR-LIKE PROTEIN 15"/>
    <property type="match status" value="1"/>
</dbReference>
<evidence type="ECO:0000256" key="2">
    <source>
        <dbReference type="ARBA" id="ARBA00005619"/>
    </source>
</evidence>
<dbReference type="Proteomes" id="UP001652620">
    <property type="component" value="Chromosome 5"/>
</dbReference>
<dbReference type="InterPro" id="IPR042292">
    <property type="entry name" value="ARL15"/>
</dbReference>
<reference evidence="12" key="1">
    <citation type="journal article" date="2014" name="BMC Genomics">
        <title>Characterizing the developmental transcriptome of the oriental fruit fly, Bactrocera dorsalis (Diptera: Tephritidae) through comparative genomic analysis with Drosophila melanogaster utilizing modENCODE datasets.</title>
        <authorList>
            <person name="Geib S.M."/>
            <person name="Calla B."/>
            <person name="Hall B."/>
            <person name="Hou S."/>
            <person name="Manoukis N.C."/>
        </authorList>
    </citation>
    <scope>NUCLEOTIDE SEQUENCE</scope>
    <source>
        <strain evidence="12">Punador</strain>
    </source>
</reference>
<keyword evidence="7 11" id="KW-1133">Transmembrane helix</keyword>
<name>A0A034WBQ9_BACDO</name>
<sequence>MDTIPESAQENTTSKVSELNMTTVLVAAVLGFIVMAIILLLRRRSFGRRDFILTGLSESGKSAIFMQMMHKKFPDTFTSITENVGEYRSGRMSGRLVDIPGHYRVRDKCFDQYKRTAKGLIFVVDSVTVQKDVRDVADALYSVLADPAIQSCPFLVLCNKQDLSTAKGAQVIKSILEKEMNIVRVTRGRKLQSVGEDNMSKPVFLGKEGKDFEFSHINQNVQFFECSAKDNQLNNLSDWIDRML</sequence>